<accession>A0AAV4WME5</accession>
<comment type="caution">
    <text evidence="1">The sequence shown here is derived from an EMBL/GenBank/DDBJ whole genome shotgun (WGS) entry which is preliminary data.</text>
</comment>
<gene>
    <name evidence="1" type="ORF">CDAR_183291</name>
</gene>
<dbReference type="EMBL" id="BPLQ01014888">
    <property type="protein sequence ID" value="GIY84085.1"/>
    <property type="molecule type" value="Genomic_DNA"/>
</dbReference>
<proteinExistence type="predicted"/>
<sequence length="88" mass="9943">MLSNGARSRNVIQPTDRPYLYSAAANEPGNLFEGQKRKTAIIFQSKTCERFFDVFLMWLFHFLQVTGSHSGMGTSDILSDNDLCFACE</sequence>
<name>A0AAV4WME5_9ARAC</name>
<keyword evidence="2" id="KW-1185">Reference proteome</keyword>
<evidence type="ECO:0000313" key="2">
    <source>
        <dbReference type="Proteomes" id="UP001054837"/>
    </source>
</evidence>
<reference evidence="1 2" key="1">
    <citation type="submission" date="2021-06" db="EMBL/GenBank/DDBJ databases">
        <title>Caerostris darwini draft genome.</title>
        <authorList>
            <person name="Kono N."/>
            <person name="Arakawa K."/>
        </authorList>
    </citation>
    <scope>NUCLEOTIDE SEQUENCE [LARGE SCALE GENOMIC DNA]</scope>
</reference>
<dbReference type="Proteomes" id="UP001054837">
    <property type="component" value="Unassembled WGS sequence"/>
</dbReference>
<organism evidence="1 2">
    <name type="scientific">Caerostris darwini</name>
    <dbReference type="NCBI Taxonomy" id="1538125"/>
    <lineage>
        <taxon>Eukaryota</taxon>
        <taxon>Metazoa</taxon>
        <taxon>Ecdysozoa</taxon>
        <taxon>Arthropoda</taxon>
        <taxon>Chelicerata</taxon>
        <taxon>Arachnida</taxon>
        <taxon>Araneae</taxon>
        <taxon>Araneomorphae</taxon>
        <taxon>Entelegynae</taxon>
        <taxon>Araneoidea</taxon>
        <taxon>Araneidae</taxon>
        <taxon>Caerostris</taxon>
    </lineage>
</organism>
<protein>
    <submittedName>
        <fullName evidence="1">Uncharacterized protein</fullName>
    </submittedName>
</protein>
<dbReference type="AlphaFoldDB" id="A0AAV4WME5"/>
<evidence type="ECO:0000313" key="1">
    <source>
        <dbReference type="EMBL" id="GIY84085.1"/>
    </source>
</evidence>